<dbReference type="PANTHER" id="PTHR23516">
    <property type="entry name" value="SAM (S-ADENOSYL METHIONINE) TRANSPORTER"/>
    <property type="match status" value="1"/>
</dbReference>
<feature type="transmembrane region" description="Helical" evidence="12">
    <location>
        <begin position="120"/>
        <end position="138"/>
    </location>
</feature>
<feature type="transmembrane region" description="Helical" evidence="12">
    <location>
        <begin position="183"/>
        <end position="204"/>
    </location>
</feature>
<feature type="transmembrane region" description="Helical" evidence="12">
    <location>
        <begin position="61"/>
        <end position="80"/>
    </location>
</feature>
<proteinExistence type="predicted"/>
<evidence type="ECO:0000256" key="7">
    <source>
        <dbReference type="ARBA" id="ARBA00022989"/>
    </source>
</evidence>
<dbReference type="AlphaFoldDB" id="A0A9P9WXF0"/>
<dbReference type="SUPFAM" id="SSF103473">
    <property type="entry name" value="MFS general substrate transporter"/>
    <property type="match status" value="1"/>
</dbReference>
<feature type="transmembrane region" description="Helical" evidence="12">
    <location>
        <begin position="150"/>
        <end position="171"/>
    </location>
</feature>
<evidence type="ECO:0000256" key="5">
    <source>
        <dbReference type="ARBA" id="ARBA00022475"/>
    </source>
</evidence>
<evidence type="ECO:0000256" key="6">
    <source>
        <dbReference type="ARBA" id="ARBA00022692"/>
    </source>
</evidence>
<keyword evidence="6 12" id="KW-0812">Transmembrane</keyword>
<organism evidence="13 14">
    <name type="scientific">Neoarthrinium moseri</name>
    <dbReference type="NCBI Taxonomy" id="1658444"/>
    <lineage>
        <taxon>Eukaryota</taxon>
        <taxon>Fungi</taxon>
        <taxon>Dikarya</taxon>
        <taxon>Ascomycota</taxon>
        <taxon>Pezizomycotina</taxon>
        <taxon>Sordariomycetes</taxon>
        <taxon>Xylariomycetidae</taxon>
        <taxon>Amphisphaeriales</taxon>
        <taxon>Apiosporaceae</taxon>
        <taxon>Neoarthrinium</taxon>
    </lineage>
</organism>
<evidence type="ECO:0000256" key="12">
    <source>
        <dbReference type="SAM" id="Phobius"/>
    </source>
</evidence>
<evidence type="ECO:0000256" key="10">
    <source>
        <dbReference type="ARBA" id="ARBA00030646"/>
    </source>
</evidence>
<evidence type="ECO:0000256" key="11">
    <source>
        <dbReference type="ARBA" id="ARBA00032555"/>
    </source>
</evidence>
<feature type="transmembrane region" description="Helical" evidence="12">
    <location>
        <begin position="92"/>
        <end position="113"/>
    </location>
</feature>
<accession>A0A9P9WXF0</accession>
<keyword evidence="9 12" id="KW-0472">Membrane</keyword>
<evidence type="ECO:0000256" key="2">
    <source>
        <dbReference type="ARBA" id="ARBA00004651"/>
    </source>
</evidence>
<feature type="transmembrane region" description="Helical" evidence="12">
    <location>
        <begin position="332"/>
        <end position="348"/>
    </location>
</feature>
<sequence length="446" mass="49801">MDVSYRNNLLGLAALNWVLLVSQPTRRSMLNTQEERVLKKDPTVKLPPQAVRHPQGTIYKVYFFIAISAWFNEIFLNNLYRQDYDLTSRQINYLTLTSLVTSGLSSLFVGALADKYGRKSTNVLFSGCYGASVCLAMIPELPALYAGRVLGGFATAIVFSVMDSWIVFDFFARKLIHQGCDLYRTFGTLAVINAFAAVACSVIGDRLVWATGSNKAPFIVSWLVMWQAMQALWSKFKEVYGASATDDREMIKNTPSVIKVFKRPYMWALTLAITVFEGSALLFAFSAAPVLKSVHKSSRELPLTYVFACIMASALVGSLSFNIVMVRRKLRFSRLLTGILVLSNFVFFKLSRPKTERGTFWLSCLFGLLIGLYYPCISTLKARLIEEGVRATVYSLMRAPAYLFVVTQLILNSEAASTSKIFSISSMGFTAAFAAVWIISFNKKIP</sequence>
<evidence type="ECO:0000256" key="8">
    <source>
        <dbReference type="ARBA" id="ARBA00023065"/>
    </source>
</evidence>
<evidence type="ECO:0000256" key="3">
    <source>
        <dbReference type="ARBA" id="ARBA00021242"/>
    </source>
</evidence>
<evidence type="ECO:0000313" key="13">
    <source>
        <dbReference type="EMBL" id="KAI1881054.1"/>
    </source>
</evidence>
<dbReference type="InterPro" id="IPR008509">
    <property type="entry name" value="MOT2/MFSD5"/>
</dbReference>
<dbReference type="InterPro" id="IPR036259">
    <property type="entry name" value="MFS_trans_sf"/>
</dbReference>
<feature type="transmembrane region" description="Helical" evidence="12">
    <location>
        <begin position="265"/>
        <end position="285"/>
    </location>
</feature>
<dbReference type="GO" id="GO:0005886">
    <property type="term" value="C:plasma membrane"/>
    <property type="evidence" value="ECO:0007669"/>
    <property type="project" value="UniProtKB-SubCell"/>
</dbReference>
<feature type="transmembrane region" description="Helical" evidence="12">
    <location>
        <begin position="422"/>
        <end position="441"/>
    </location>
</feature>
<comment type="subcellular location">
    <subcellularLocation>
        <location evidence="2">Cell membrane</location>
        <topology evidence="2">Multi-pass membrane protein</topology>
    </subcellularLocation>
</comment>
<feature type="transmembrane region" description="Helical" evidence="12">
    <location>
        <begin position="360"/>
        <end position="380"/>
    </location>
</feature>
<dbReference type="EMBL" id="JAFIMR010000002">
    <property type="protein sequence ID" value="KAI1881054.1"/>
    <property type="molecule type" value="Genomic_DNA"/>
</dbReference>
<protein>
    <recommendedName>
        <fullName evidence="3">Molybdate-anion transporter</fullName>
    </recommendedName>
    <alternativeName>
        <fullName evidence="10">Major facilitator superfamily domain-containing protein 5</fullName>
    </alternativeName>
    <alternativeName>
        <fullName evidence="11">Molybdate transporter 2 homolog</fullName>
    </alternativeName>
</protein>
<keyword evidence="5" id="KW-1003">Cell membrane</keyword>
<name>A0A9P9WXF0_9PEZI</name>
<keyword evidence="8" id="KW-0406">Ion transport</keyword>
<comment type="function">
    <text evidence="1">Mediates high-affinity intracellular uptake of the rare oligo-element molybdenum.</text>
</comment>
<dbReference type="GO" id="GO:0015098">
    <property type="term" value="F:molybdate ion transmembrane transporter activity"/>
    <property type="evidence" value="ECO:0007669"/>
    <property type="project" value="InterPro"/>
</dbReference>
<reference evidence="13" key="1">
    <citation type="submission" date="2021-03" db="EMBL/GenBank/DDBJ databases">
        <title>Revisited historic fungal species revealed as producer of novel bioactive compounds through whole genome sequencing and comparative genomics.</title>
        <authorList>
            <person name="Vignolle G.A."/>
            <person name="Hochenegger N."/>
            <person name="Mach R.L."/>
            <person name="Mach-Aigner A.R."/>
            <person name="Javad Rahimi M."/>
            <person name="Salim K.A."/>
            <person name="Chan C.M."/>
            <person name="Lim L.B.L."/>
            <person name="Cai F."/>
            <person name="Druzhinina I.S."/>
            <person name="U'Ren J.M."/>
            <person name="Derntl C."/>
        </authorList>
    </citation>
    <scope>NUCLEOTIDE SEQUENCE</scope>
    <source>
        <strain evidence="13">TUCIM 5799</strain>
    </source>
</reference>
<evidence type="ECO:0000313" key="14">
    <source>
        <dbReference type="Proteomes" id="UP000829685"/>
    </source>
</evidence>
<keyword evidence="7 12" id="KW-1133">Transmembrane helix</keyword>
<dbReference type="GO" id="GO:0006811">
    <property type="term" value="P:monoatomic ion transport"/>
    <property type="evidence" value="ECO:0007669"/>
    <property type="project" value="UniProtKB-KW"/>
</dbReference>
<evidence type="ECO:0000256" key="4">
    <source>
        <dbReference type="ARBA" id="ARBA00022448"/>
    </source>
</evidence>
<feature type="transmembrane region" description="Helical" evidence="12">
    <location>
        <begin position="305"/>
        <end position="325"/>
    </location>
</feature>
<evidence type="ECO:0000256" key="9">
    <source>
        <dbReference type="ARBA" id="ARBA00023136"/>
    </source>
</evidence>
<comment type="caution">
    <text evidence="13">The sequence shown here is derived from an EMBL/GenBank/DDBJ whole genome shotgun (WGS) entry which is preliminary data.</text>
</comment>
<gene>
    <name evidence="13" type="ORF">JX265_001294</name>
</gene>
<dbReference type="Pfam" id="PF05631">
    <property type="entry name" value="MFS_5"/>
    <property type="match status" value="1"/>
</dbReference>
<dbReference type="Proteomes" id="UP000829685">
    <property type="component" value="Unassembled WGS sequence"/>
</dbReference>
<keyword evidence="4" id="KW-0813">Transport</keyword>
<feature type="transmembrane region" description="Helical" evidence="12">
    <location>
        <begin position="392"/>
        <end position="410"/>
    </location>
</feature>
<keyword evidence="14" id="KW-1185">Reference proteome</keyword>
<dbReference type="PANTHER" id="PTHR23516:SF1">
    <property type="entry name" value="MOLYBDATE-ANION TRANSPORTER"/>
    <property type="match status" value="1"/>
</dbReference>
<dbReference type="Gene3D" id="1.20.1250.20">
    <property type="entry name" value="MFS general substrate transporter like domains"/>
    <property type="match status" value="1"/>
</dbReference>
<evidence type="ECO:0000256" key="1">
    <source>
        <dbReference type="ARBA" id="ARBA00003019"/>
    </source>
</evidence>